<reference evidence="1 2" key="1">
    <citation type="submission" date="2017-10" db="EMBL/GenBank/DDBJ databases">
        <title>Draft genome of actinobacteria isolated from guarana (Paullinia cupana (Mart.) Ducke.</title>
        <authorList>
            <person name="Siqueira K.A."/>
            <person name="Liotti R.G."/>
            <person name="Mendes T.A."/>
            <person name="Soares M.A."/>
        </authorList>
    </citation>
    <scope>NUCLEOTIDE SEQUENCE [LARGE SCALE GENOMIC DNA]</scope>
    <source>
        <strain evidence="1 2">199</strain>
    </source>
</reference>
<dbReference type="InterPro" id="IPR011008">
    <property type="entry name" value="Dimeric_a/b-barrel"/>
</dbReference>
<dbReference type="RefSeq" id="WP_125212846.1">
    <property type="nucleotide sequence ID" value="NZ_PDES01000002.1"/>
</dbReference>
<dbReference type="Proteomes" id="UP000276379">
    <property type="component" value="Unassembled WGS sequence"/>
</dbReference>
<dbReference type="Gene3D" id="3.30.70.100">
    <property type="match status" value="1"/>
</dbReference>
<keyword evidence="2" id="KW-1185">Reference proteome</keyword>
<sequence length="69" mass="7660">MKHQSGFVCVSFHASQDGERVINCAQWESKEHYGAMLASLEARVHMDEAATFASDVQPRLSCLASVHPR</sequence>
<accession>A0A426SD98</accession>
<proteinExistence type="predicted"/>
<dbReference type="EMBL" id="PDES01000002">
    <property type="protein sequence ID" value="RRQ88714.1"/>
    <property type="molecule type" value="Genomic_DNA"/>
</dbReference>
<gene>
    <name evidence="1" type="ORF">CQW44_06175</name>
</gene>
<evidence type="ECO:0000313" key="2">
    <source>
        <dbReference type="Proteomes" id="UP000276379"/>
    </source>
</evidence>
<comment type="caution">
    <text evidence="1">The sequence shown here is derived from an EMBL/GenBank/DDBJ whole genome shotgun (WGS) entry which is preliminary data.</text>
</comment>
<evidence type="ECO:0008006" key="3">
    <source>
        <dbReference type="Google" id="ProtNLM"/>
    </source>
</evidence>
<dbReference type="SUPFAM" id="SSF54909">
    <property type="entry name" value="Dimeric alpha+beta barrel"/>
    <property type="match status" value="1"/>
</dbReference>
<name>A0A426SD98_9ACTN</name>
<evidence type="ECO:0000313" key="1">
    <source>
        <dbReference type="EMBL" id="RRQ88714.1"/>
    </source>
</evidence>
<organism evidence="1 2">
    <name type="scientific">Streptomyces griseofuscus</name>
    <dbReference type="NCBI Taxonomy" id="146922"/>
    <lineage>
        <taxon>Bacteria</taxon>
        <taxon>Bacillati</taxon>
        <taxon>Actinomycetota</taxon>
        <taxon>Actinomycetes</taxon>
        <taxon>Kitasatosporales</taxon>
        <taxon>Streptomycetaceae</taxon>
        <taxon>Streptomyces</taxon>
    </lineage>
</organism>
<dbReference type="AlphaFoldDB" id="A0A426SD98"/>
<protein>
    <recommendedName>
        <fullName evidence="3">Antibiotic biosynthesis monooxygenase</fullName>
    </recommendedName>
</protein>